<dbReference type="PROSITE" id="PS50860">
    <property type="entry name" value="AA_TRNA_LIGASE_II_ALA"/>
    <property type="match status" value="1"/>
</dbReference>
<proteinExistence type="predicted"/>
<dbReference type="Gene3D" id="3.30.980.10">
    <property type="entry name" value="Threonyl-trna Synthetase, Chain A, domain 2"/>
    <property type="match status" value="1"/>
</dbReference>
<dbReference type="Gene3D" id="2.40.30.130">
    <property type="match status" value="1"/>
</dbReference>
<reference evidence="8 9" key="1">
    <citation type="submission" date="2019-01" db="EMBL/GenBank/DDBJ databases">
        <authorList>
            <person name="Chen W.-M."/>
        </authorList>
    </citation>
    <scope>NUCLEOTIDE SEQUENCE [LARGE SCALE GENOMIC DNA]</scope>
    <source>
        <strain evidence="8 9">CCP-6</strain>
    </source>
</reference>
<feature type="domain" description="Alanyl-transfer RNA synthetases family profile" evidence="7">
    <location>
        <begin position="1"/>
        <end position="239"/>
    </location>
</feature>
<name>A0A437MEM0_9PROT</name>
<evidence type="ECO:0000256" key="2">
    <source>
        <dbReference type="ARBA" id="ARBA00004496"/>
    </source>
</evidence>
<dbReference type="InterPro" id="IPR018163">
    <property type="entry name" value="Thr/Ala-tRNA-synth_IIc_edit"/>
</dbReference>
<dbReference type="Proteomes" id="UP000282957">
    <property type="component" value="Unassembled WGS sequence"/>
</dbReference>
<dbReference type="SUPFAM" id="SSF55186">
    <property type="entry name" value="ThrRS/AlaRS common domain"/>
    <property type="match status" value="1"/>
</dbReference>
<dbReference type="InterPro" id="IPR009000">
    <property type="entry name" value="Transl_B-barrel_sf"/>
</dbReference>
<dbReference type="RefSeq" id="WP_127788006.1">
    <property type="nucleotide sequence ID" value="NZ_SACL01000004.1"/>
</dbReference>
<dbReference type="InterPro" id="IPR051335">
    <property type="entry name" value="Alanyl-tRNA_Editing_Enzymes"/>
</dbReference>
<evidence type="ECO:0000256" key="1">
    <source>
        <dbReference type="ARBA" id="ARBA00001947"/>
    </source>
</evidence>
<protein>
    <recommendedName>
        <fullName evidence="3">Alanine--tRNA ligase</fullName>
    </recommendedName>
    <alternativeName>
        <fullName evidence="6">Alanyl-tRNA synthetase</fullName>
    </alternativeName>
</protein>
<accession>A0A437MEM0</accession>
<dbReference type="EMBL" id="SACL01000004">
    <property type="protein sequence ID" value="RVT96072.1"/>
    <property type="molecule type" value="Genomic_DNA"/>
</dbReference>
<dbReference type="GO" id="GO:0002161">
    <property type="term" value="F:aminoacyl-tRNA deacylase activity"/>
    <property type="evidence" value="ECO:0007669"/>
    <property type="project" value="UniProtKB-ARBA"/>
</dbReference>
<evidence type="ECO:0000256" key="5">
    <source>
        <dbReference type="ARBA" id="ARBA00022833"/>
    </source>
</evidence>
<keyword evidence="9" id="KW-1185">Reference proteome</keyword>
<dbReference type="AlphaFoldDB" id="A0A437MEM0"/>
<evidence type="ECO:0000313" key="9">
    <source>
        <dbReference type="Proteomes" id="UP000282957"/>
    </source>
</evidence>
<dbReference type="Pfam" id="PF01411">
    <property type="entry name" value="tRNA-synt_2c"/>
    <property type="match status" value="1"/>
</dbReference>
<dbReference type="OrthoDB" id="9812949at2"/>
<dbReference type="GO" id="GO:0003676">
    <property type="term" value="F:nucleic acid binding"/>
    <property type="evidence" value="ECO:0007669"/>
    <property type="project" value="InterPro"/>
</dbReference>
<sequence>MTRLIFRDDAYLREAPATVLAVSEAGVELDASLFYAQGGGQPGDTGSLVWDGGEMAIANTVKGEGETVLLKPAEGAATPPVGAAVTQRLDWDRRLRHMRMHTSMHLLCSLIKGAGVTGGQIGADRSRLDFDLAEPPTKEWLTEQLNALIAGNHPITTSWITGEELDANPGLVRTMSVQPPRSGGKVRLVRIGAEENPVDLQPCGGTHVAATGEIGRVAVTKLENKGKQNRRVYLVLEEG</sequence>
<evidence type="ECO:0000313" key="8">
    <source>
        <dbReference type="EMBL" id="RVT96072.1"/>
    </source>
</evidence>
<dbReference type="PANTHER" id="PTHR43462">
    <property type="entry name" value="ALANYL-TRNA EDITING PROTEIN"/>
    <property type="match status" value="1"/>
</dbReference>
<dbReference type="PANTHER" id="PTHR43462:SF1">
    <property type="entry name" value="ALANYL-TRNA EDITING PROTEIN AARSD1"/>
    <property type="match status" value="1"/>
</dbReference>
<dbReference type="GO" id="GO:0004813">
    <property type="term" value="F:alanine-tRNA ligase activity"/>
    <property type="evidence" value="ECO:0007669"/>
    <property type="project" value="InterPro"/>
</dbReference>
<comment type="cofactor">
    <cofactor evidence="1">
        <name>Zn(2+)</name>
        <dbReference type="ChEBI" id="CHEBI:29105"/>
    </cofactor>
</comment>
<dbReference type="GO" id="GO:0005737">
    <property type="term" value="C:cytoplasm"/>
    <property type="evidence" value="ECO:0007669"/>
    <property type="project" value="UniProtKB-SubCell"/>
</dbReference>
<gene>
    <name evidence="8" type="ORF">EOD42_13175</name>
</gene>
<evidence type="ECO:0000256" key="3">
    <source>
        <dbReference type="ARBA" id="ARBA00017959"/>
    </source>
</evidence>
<comment type="subcellular location">
    <subcellularLocation>
        <location evidence="2">Cytoplasm</location>
    </subcellularLocation>
</comment>
<comment type="caution">
    <text evidence="8">The sequence shown here is derived from an EMBL/GenBank/DDBJ whole genome shotgun (WGS) entry which is preliminary data.</text>
</comment>
<evidence type="ECO:0000259" key="7">
    <source>
        <dbReference type="PROSITE" id="PS50860"/>
    </source>
</evidence>
<evidence type="ECO:0000256" key="6">
    <source>
        <dbReference type="ARBA" id="ARBA00032577"/>
    </source>
</evidence>
<dbReference type="GO" id="GO:0046872">
    <property type="term" value="F:metal ion binding"/>
    <property type="evidence" value="ECO:0007669"/>
    <property type="project" value="UniProtKB-KW"/>
</dbReference>
<dbReference type="InterPro" id="IPR012947">
    <property type="entry name" value="tRNA_SAD"/>
</dbReference>
<dbReference type="InterPro" id="IPR018165">
    <property type="entry name" value="Ala-tRNA-synth_IIc_core"/>
</dbReference>
<keyword evidence="4" id="KW-0479">Metal-binding</keyword>
<dbReference type="GO" id="GO:0005524">
    <property type="term" value="F:ATP binding"/>
    <property type="evidence" value="ECO:0007669"/>
    <property type="project" value="InterPro"/>
</dbReference>
<keyword evidence="5" id="KW-0862">Zinc</keyword>
<dbReference type="SMART" id="SM00863">
    <property type="entry name" value="tRNA_SAD"/>
    <property type="match status" value="1"/>
</dbReference>
<dbReference type="SUPFAM" id="SSF50447">
    <property type="entry name" value="Translation proteins"/>
    <property type="match status" value="1"/>
</dbReference>
<evidence type="ECO:0000256" key="4">
    <source>
        <dbReference type="ARBA" id="ARBA00022723"/>
    </source>
</evidence>
<dbReference type="GO" id="GO:0006419">
    <property type="term" value="P:alanyl-tRNA aminoacylation"/>
    <property type="evidence" value="ECO:0007669"/>
    <property type="project" value="InterPro"/>
</dbReference>
<dbReference type="InterPro" id="IPR018164">
    <property type="entry name" value="Ala-tRNA-synth_IIc_N"/>
</dbReference>
<dbReference type="Pfam" id="PF07973">
    <property type="entry name" value="tRNA_SAD"/>
    <property type="match status" value="1"/>
</dbReference>
<organism evidence="8 9">
    <name type="scientific">Rhodovarius crocodyli</name>
    <dbReference type="NCBI Taxonomy" id="1979269"/>
    <lineage>
        <taxon>Bacteria</taxon>
        <taxon>Pseudomonadati</taxon>
        <taxon>Pseudomonadota</taxon>
        <taxon>Alphaproteobacteria</taxon>
        <taxon>Acetobacterales</taxon>
        <taxon>Roseomonadaceae</taxon>
        <taxon>Rhodovarius</taxon>
    </lineage>
</organism>